<dbReference type="AlphaFoldDB" id="A0A0D0E9Y1"/>
<evidence type="ECO:0000313" key="2">
    <source>
        <dbReference type="EMBL" id="KIK99819.1"/>
    </source>
</evidence>
<reference evidence="3" key="2">
    <citation type="submission" date="2015-01" db="EMBL/GenBank/DDBJ databases">
        <title>Evolutionary Origins and Diversification of the Mycorrhizal Mutualists.</title>
        <authorList>
            <consortium name="DOE Joint Genome Institute"/>
            <consortium name="Mycorrhizal Genomics Consortium"/>
            <person name="Kohler A."/>
            <person name="Kuo A."/>
            <person name="Nagy L.G."/>
            <person name="Floudas D."/>
            <person name="Copeland A."/>
            <person name="Barry K.W."/>
            <person name="Cichocki N."/>
            <person name="Veneault-Fourrey C."/>
            <person name="LaButti K."/>
            <person name="Lindquist E.A."/>
            <person name="Lipzen A."/>
            <person name="Lundell T."/>
            <person name="Morin E."/>
            <person name="Murat C."/>
            <person name="Riley R."/>
            <person name="Ohm R."/>
            <person name="Sun H."/>
            <person name="Tunlid A."/>
            <person name="Henrissat B."/>
            <person name="Grigoriev I.V."/>
            <person name="Hibbett D.S."/>
            <person name="Martin F."/>
        </authorList>
    </citation>
    <scope>NUCLEOTIDE SEQUENCE [LARGE SCALE GENOMIC DNA]</scope>
    <source>
        <strain evidence="3">Ve08.2h10</strain>
    </source>
</reference>
<dbReference type="SUPFAM" id="SSF48452">
    <property type="entry name" value="TPR-like"/>
    <property type="match status" value="1"/>
</dbReference>
<evidence type="ECO:0000256" key="1">
    <source>
        <dbReference type="SAM" id="MobiDB-lite"/>
    </source>
</evidence>
<dbReference type="Pfam" id="PF14559">
    <property type="entry name" value="TPR_19"/>
    <property type="match status" value="1"/>
</dbReference>
<dbReference type="STRING" id="930991.A0A0D0E9Y1"/>
<feature type="region of interest" description="Disordered" evidence="1">
    <location>
        <begin position="179"/>
        <end position="276"/>
    </location>
</feature>
<feature type="compositionally biased region" description="Acidic residues" evidence="1">
    <location>
        <begin position="260"/>
        <end position="276"/>
    </location>
</feature>
<keyword evidence="3" id="KW-1185">Reference proteome</keyword>
<gene>
    <name evidence="2" type="ORF">PAXRUDRAFT_131280</name>
</gene>
<reference evidence="2 3" key="1">
    <citation type="submission" date="2014-04" db="EMBL/GenBank/DDBJ databases">
        <authorList>
            <consortium name="DOE Joint Genome Institute"/>
            <person name="Kuo A."/>
            <person name="Kohler A."/>
            <person name="Jargeat P."/>
            <person name="Nagy L.G."/>
            <person name="Floudas D."/>
            <person name="Copeland A."/>
            <person name="Barry K.W."/>
            <person name="Cichocki N."/>
            <person name="Veneault-Fourrey C."/>
            <person name="LaButti K."/>
            <person name="Lindquist E.A."/>
            <person name="Lipzen A."/>
            <person name="Lundell T."/>
            <person name="Morin E."/>
            <person name="Murat C."/>
            <person name="Sun H."/>
            <person name="Tunlid A."/>
            <person name="Henrissat B."/>
            <person name="Grigoriev I.V."/>
            <person name="Hibbett D.S."/>
            <person name="Martin F."/>
            <person name="Nordberg H.P."/>
            <person name="Cantor M.N."/>
            <person name="Hua S.X."/>
        </authorList>
    </citation>
    <scope>NUCLEOTIDE SEQUENCE [LARGE SCALE GENOMIC DNA]</scope>
    <source>
        <strain evidence="2 3">Ve08.2h10</strain>
    </source>
</reference>
<sequence>MSNSWRALAKMSRDRIVASDPEDLGRILDLWSLRLASLARLRLTNQASAECTNLFAVLNAVPSTSVPGAFPSSGSLPASIPHPSSPANAASLLLSPAGLSRPTQLPGTPPAQPSALSPASSAFPLPSAPAPAHPAGNAANDVIHPFELTVFHARVHYWAGDTLGYVDALSGILGRCKARAREEGSVVMQRRRMKAETSGGREGREEMKAEDEVDEEGEEDGGEEGVEGGGEEGEEDGGEEEEGEEEDSLSEGEANAETPAESDTDEEPSEQEEVEEDEILVAAEANLSMWLERAARLCLILASQMVEMKDYQAAINLLIPLCTHRAPPAFSPTPSTALHSALGRVYLLSGNLSKAAEHFEVVASFARKTGDEKETVTMNTALLSVASGDWTQAEEALTEVVTKEPGNYAAVNNLAVALLSQGKVKEGIAHLESALNASPSSVAVAEPFLFNLSTLYELRSATAIDSKRELLIEVAKWNGDGLKTTCLKMPAN</sequence>
<feature type="compositionally biased region" description="Low complexity" evidence="1">
    <location>
        <begin position="113"/>
        <end position="125"/>
    </location>
</feature>
<evidence type="ECO:0000313" key="3">
    <source>
        <dbReference type="Proteomes" id="UP000054538"/>
    </source>
</evidence>
<name>A0A0D0E9Y1_9AGAM</name>
<dbReference type="GO" id="GO:0030008">
    <property type="term" value="C:TRAPP complex"/>
    <property type="evidence" value="ECO:0007669"/>
    <property type="project" value="TreeGrafter"/>
</dbReference>
<protein>
    <submittedName>
        <fullName evidence="2">Uncharacterized protein</fullName>
    </submittedName>
</protein>
<dbReference type="Gene3D" id="1.25.40.10">
    <property type="entry name" value="Tetratricopeptide repeat domain"/>
    <property type="match status" value="1"/>
</dbReference>
<dbReference type="InParanoid" id="A0A0D0E9Y1"/>
<dbReference type="PANTHER" id="PTHR21581:SF6">
    <property type="entry name" value="TRAFFICKING PROTEIN PARTICLE COMPLEX SUBUNIT 12"/>
    <property type="match status" value="1"/>
</dbReference>
<proteinExistence type="predicted"/>
<dbReference type="InterPro" id="IPR019734">
    <property type="entry name" value="TPR_rpt"/>
</dbReference>
<organism evidence="2 3">
    <name type="scientific">Paxillus rubicundulus Ve08.2h10</name>
    <dbReference type="NCBI Taxonomy" id="930991"/>
    <lineage>
        <taxon>Eukaryota</taxon>
        <taxon>Fungi</taxon>
        <taxon>Dikarya</taxon>
        <taxon>Basidiomycota</taxon>
        <taxon>Agaricomycotina</taxon>
        <taxon>Agaricomycetes</taxon>
        <taxon>Agaricomycetidae</taxon>
        <taxon>Boletales</taxon>
        <taxon>Paxilineae</taxon>
        <taxon>Paxillaceae</taxon>
        <taxon>Paxillus</taxon>
    </lineage>
</organism>
<feature type="compositionally biased region" description="Acidic residues" evidence="1">
    <location>
        <begin position="208"/>
        <end position="250"/>
    </location>
</feature>
<dbReference type="HOGENOM" id="CLU_028756_0_0_1"/>
<dbReference type="InterPro" id="IPR011990">
    <property type="entry name" value="TPR-like_helical_dom_sf"/>
</dbReference>
<dbReference type="Proteomes" id="UP000054538">
    <property type="component" value="Unassembled WGS sequence"/>
</dbReference>
<dbReference type="SMART" id="SM00028">
    <property type="entry name" value="TPR"/>
    <property type="match status" value="3"/>
</dbReference>
<accession>A0A0D0E9Y1</accession>
<dbReference type="EMBL" id="KN824849">
    <property type="protein sequence ID" value="KIK99819.1"/>
    <property type="molecule type" value="Genomic_DNA"/>
</dbReference>
<feature type="region of interest" description="Disordered" evidence="1">
    <location>
        <begin position="98"/>
        <end position="133"/>
    </location>
</feature>
<dbReference type="PANTHER" id="PTHR21581">
    <property type="entry name" value="D-ALANYL-D-ALANINE CARBOXYPEPTIDASE"/>
    <property type="match status" value="1"/>
</dbReference>
<dbReference type="GO" id="GO:0005794">
    <property type="term" value="C:Golgi apparatus"/>
    <property type="evidence" value="ECO:0007669"/>
    <property type="project" value="TreeGrafter"/>
</dbReference>
<dbReference type="OrthoDB" id="428342at2759"/>